<dbReference type="PANTHER" id="PTHR34148:SF1">
    <property type="entry name" value="ADENOSYLCOBINAMIDE-GDP RIBAZOLETRANSFERASE"/>
    <property type="match status" value="1"/>
</dbReference>
<comment type="subcellular location">
    <subcellularLocation>
        <location evidence="2 19">Cell membrane</location>
        <topology evidence="2 19">Multi-pass membrane protein</topology>
    </subcellularLocation>
</comment>
<evidence type="ECO:0000256" key="19">
    <source>
        <dbReference type="HAMAP-Rule" id="MF_00719"/>
    </source>
</evidence>
<evidence type="ECO:0000256" key="14">
    <source>
        <dbReference type="ARBA" id="ARBA00025228"/>
    </source>
</evidence>
<dbReference type="PATRIC" id="fig|572479.3.peg.1535"/>
<dbReference type="NCBIfam" id="TIGR00317">
    <property type="entry name" value="cobS"/>
    <property type="match status" value="1"/>
</dbReference>
<evidence type="ECO:0000256" key="10">
    <source>
        <dbReference type="ARBA" id="ARBA00022692"/>
    </source>
</evidence>
<dbReference type="STRING" id="572479.Hprae_1515"/>
<dbReference type="OrthoDB" id="9794626at2"/>
<dbReference type="Pfam" id="PF02654">
    <property type="entry name" value="CobS"/>
    <property type="match status" value="1"/>
</dbReference>
<keyword evidence="13 19" id="KW-0472">Membrane</keyword>
<evidence type="ECO:0000256" key="2">
    <source>
        <dbReference type="ARBA" id="ARBA00004651"/>
    </source>
</evidence>
<comment type="function">
    <text evidence="14 19">Joins adenosylcobinamide-GDP and alpha-ribazole to generate adenosylcobalamin (Ado-cobalamin). Also synthesizes adenosylcobalamin 5'-phosphate from adenosylcobinamide-GDP and alpha-ribazole 5'-phosphate.</text>
</comment>
<evidence type="ECO:0000256" key="9">
    <source>
        <dbReference type="ARBA" id="ARBA00022679"/>
    </source>
</evidence>
<comment type="catalytic activity">
    <reaction evidence="17 19">
        <text>alpha-ribazole + adenosylcob(III)inamide-GDP = adenosylcob(III)alamin + GMP + H(+)</text>
        <dbReference type="Rhea" id="RHEA:16049"/>
        <dbReference type="ChEBI" id="CHEBI:10329"/>
        <dbReference type="ChEBI" id="CHEBI:15378"/>
        <dbReference type="ChEBI" id="CHEBI:18408"/>
        <dbReference type="ChEBI" id="CHEBI:58115"/>
        <dbReference type="ChEBI" id="CHEBI:60487"/>
        <dbReference type="EC" id="2.7.8.26"/>
    </reaction>
</comment>
<feature type="transmembrane region" description="Helical" evidence="19">
    <location>
        <begin position="230"/>
        <end position="249"/>
    </location>
</feature>
<keyword evidence="10 19" id="KW-0812">Transmembrane</keyword>
<protein>
    <recommendedName>
        <fullName evidence="6 19">Adenosylcobinamide-GDP ribazoletransferase</fullName>
        <ecNumber evidence="5 19">2.7.8.26</ecNumber>
    </recommendedName>
    <alternativeName>
        <fullName evidence="16 19">Cobalamin synthase</fullName>
    </alternativeName>
    <alternativeName>
        <fullName evidence="15 19">Cobalamin-5'-phosphate synthase</fullName>
    </alternativeName>
</protein>
<evidence type="ECO:0000256" key="6">
    <source>
        <dbReference type="ARBA" id="ARBA00015850"/>
    </source>
</evidence>
<dbReference type="HAMAP" id="MF_00719">
    <property type="entry name" value="CobS"/>
    <property type="match status" value="1"/>
</dbReference>
<evidence type="ECO:0000256" key="1">
    <source>
        <dbReference type="ARBA" id="ARBA00001946"/>
    </source>
</evidence>
<reference evidence="20 21" key="2">
    <citation type="journal article" date="2011" name="Stand. Genomic Sci.">
        <title>Complete genome sequence of the extremely halophilic Halanaerobium praevalens type strain (GSL).</title>
        <authorList>
            <person name="Ivanova N."/>
            <person name="Sikorski J."/>
            <person name="Chertkov O."/>
            <person name="Nolan M."/>
            <person name="Lucas S."/>
            <person name="Hammon N."/>
            <person name="Deshpande S."/>
            <person name="Cheng J.F."/>
            <person name="Tapia R."/>
            <person name="Han C."/>
            <person name="Goodwin L."/>
            <person name="Pitluck S."/>
            <person name="Huntemann M."/>
            <person name="Liolios K."/>
            <person name="Pagani I."/>
            <person name="Mavromatis K."/>
            <person name="Ovchinikova G."/>
            <person name="Pati A."/>
            <person name="Chen A."/>
            <person name="Palaniappan K."/>
            <person name="Land M."/>
            <person name="Hauser L."/>
            <person name="Brambilla E.M."/>
            <person name="Kannan K.P."/>
            <person name="Rohde M."/>
            <person name="Tindall B.J."/>
            <person name="Goker M."/>
            <person name="Detter J.C."/>
            <person name="Woyke T."/>
            <person name="Bristow J."/>
            <person name="Eisen J.A."/>
            <person name="Markowitz V."/>
            <person name="Hugenholtz P."/>
            <person name="Kyrpides N.C."/>
            <person name="Klenk H.P."/>
            <person name="Lapidus A."/>
        </authorList>
    </citation>
    <scope>NUCLEOTIDE SEQUENCE [LARGE SCALE GENOMIC DNA]</scope>
    <source>
        <strain evidence="21">ATCC 33744 / DSM 2228 / GSL</strain>
    </source>
</reference>
<keyword evidence="9 19" id="KW-0808">Transferase</keyword>
<dbReference type="AlphaFoldDB" id="E3DP09"/>
<feature type="transmembrane region" description="Helical" evidence="19">
    <location>
        <begin position="175"/>
        <end position="192"/>
    </location>
</feature>
<comment type="catalytic activity">
    <reaction evidence="18 19">
        <text>alpha-ribazole 5'-phosphate + adenosylcob(III)inamide-GDP = adenosylcob(III)alamin 5'-phosphate + GMP + H(+)</text>
        <dbReference type="Rhea" id="RHEA:23560"/>
        <dbReference type="ChEBI" id="CHEBI:15378"/>
        <dbReference type="ChEBI" id="CHEBI:57918"/>
        <dbReference type="ChEBI" id="CHEBI:58115"/>
        <dbReference type="ChEBI" id="CHEBI:60487"/>
        <dbReference type="ChEBI" id="CHEBI:60493"/>
        <dbReference type="EC" id="2.7.8.26"/>
    </reaction>
</comment>
<evidence type="ECO:0000256" key="5">
    <source>
        <dbReference type="ARBA" id="ARBA00013200"/>
    </source>
</evidence>
<dbReference type="UniPathway" id="UPA00148">
    <property type="reaction ID" value="UER00238"/>
</dbReference>
<evidence type="ECO:0000256" key="17">
    <source>
        <dbReference type="ARBA" id="ARBA00048623"/>
    </source>
</evidence>
<feature type="transmembrane region" description="Helical" evidence="19">
    <location>
        <begin position="105"/>
        <end position="123"/>
    </location>
</feature>
<evidence type="ECO:0000313" key="20">
    <source>
        <dbReference type="EMBL" id="ADO77642.1"/>
    </source>
</evidence>
<evidence type="ECO:0000313" key="21">
    <source>
        <dbReference type="Proteomes" id="UP000006866"/>
    </source>
</evidence>
<comment type="pathway">
    <text evidence="3 19">Cofactor biosynthesis; adenosylcobalamin biosynthesis; adenosylcobalamin from cob(II)yrinate a,c-diamide: step 7/7.</text>
</comment>
<dbReference type="GO" id="GO:0005886">
    <property type="term" value="C:plasma membrane"/>
    <property type="evidence" value="ECO:0007669"/>
    <property type="project" value="UniProtKB-SubCell"/>
</dbReference>
<dbReference type="InterPro" id="IPR003805">
    <property type="entry name" value="CobS"/>
</dbReference>
<evidence type="ECO:0000256" key="3">
    <source>
        <dbReference type="ARBA" id="ARBA00004663"/>
    </source>
</evidence>
<proteinExistence type="inferred from homology"/>
<keyword evidence="11 19" id="KW-0460">Magnesium</keyword>
<dbReference type="EC" id="2.7.8.26" evidence="5 19"/>
<feature type="transmembrane region" description="Helical" evidence="19">
    <location>
        <begin position="61"/>
        <end position="84"/>
    </location>
</feature>
<keyword evidence="21" id="KW-1185">Reference proteome</keyword>
<reference evidence="21" key="1">
    <citation type="submission" date="2010-10" db="EMBL/GenBank/DDBJ databases">
        <title>The complete genome of Halanaerobium praevalens DSM 2228.</title>
        <authorList>
            <consortium name="US DOE Joint Genome Institute (JGI-PGF)"/>
            <person name="Lucas S."/>
            <person name="Copeland A."/>
            <person name="Lapidus A."/>
            <person name="Glavina del Rio T."/>
            <person name="Dalin E."/>
            <person name="Tice H."/>
            <person name="Bruce D."/>
            <person name="Goodwin L."/>
            <person name="Pitluck S."/>
            <person name="Kyrpides N."/>
            <person name="Mavromatis K."/>
            <person name="Ivanova N."/>
            <person name="Ovchinnikova G."/>
            <person name="Chertkov O."/>
            <person name="Detter J.C."/>
            <person name="Han C."/>
            <person name="Larimer F."/>
            <person name="Land M."/>
            <person name="Hauser L."/>
            <person name="Markowitz V."/>
            <person name="Cheng J.-F."/>
            <person name="Hugenholtz P."/>
            <person name="Woyke T."/>
            <person name="Wu D."/>
            <person name="Tindall B."/>
            <person name="Pomrenke H.G."/>
            <person name="Brambilla E."/>
            <person name="Klenk H.-P."/>
            <person name="Eisen J.A."/>
        </authorList>
    </citation>
    <scope>NUCLEOTIDE SEQUENCE [LARGE SCALE GENOMIC DNA]</scope>
    <source>
        <strain evidence="21">ATCC 33744 / DSM 2228 / GSL</strain>
    </source>
</reference>
<comment type="cofactor">
    <cofactor evidence="1 19">
        <name>Mg(2+)</name>
        <dbReference type="ChEBI" id="CHEBI:18420"/>
    </cofactor>
</comment>
<evidence type="ECO:0000256" key="16">
    <source>
        <dbReference type="ARBA" id="ARBA00032853"/>
    </source>
</evidence>
<accession>E3DP09</accession>
<keyword evidence="8 19" id="KW-0169">Cobalamin biosynthesis</keyword>
<keyword evidence="12 19" id="KW-1133">Transmembrane helix</keyword>
<dbReference type="GO" id="GO:0009236">
    <property type="term" value="P:cobalamin biosynthetic process"/>
    <property type="evidence" value="ECO:0007669"/>
    <property type="project" value="UniProtKB-UniRule"/>
</dbReference>
<dbReference type="eggNOG" id="COG0368">
    <property type="taxonomic scope" value="Bacteria"/>
</dbReference>
<evidence type="ECO:0000256" key="8">
    <source>
        <dbReference type="ARBA" id="ARBA00022573"/>
    </source>
</evidence>
<evidence type="ECO:0000256" key="11">
    <source>
        <dbReference type="ARBA" id="ARBA00022842"/>
    </source>
</evidence>
<gene>
    <name evidence="19" type="primary">cobS</name>
    <name evidence="20" type="ordered locus">Hprae_1515</name>
</gene>
<evidence type="ECO:0000256" key="18">
    <source>
        <dbReference type="ARBA" id="ARBA00049504"/>
    </source>
</evidence>
<evidence type="ECO:0000256" key="15">
    <source>
        <dbReference type="ARBA" id="ARBA00032605"/>
    </source>
</evidence>
<keyword evidence="7 19" id="KW-1003">Cell membrane</keyword>
<dbReference type="RefSeq" id="WP_014553665.1">
    <property type="nucleotide sequence ID" value="NC_017455.1"/>
</dbReference>
<evidence type="ECO:0000256" key="12">
    <source>
        <dbReference type="ARBA" id="ARBA00022989"/>
    </source>
</evidence>
<name>E3DP09_HALPG</name>
<evidence type="ECO:0000256" key="4">
    <source>
        <dbReference type="ARBA" id="ARBA00010561"/>
    </source>
</evidence>
<dbReference type="Proteomes" id="UP000006866">
    <property type="component" value="Chromosome"/>
</dbReference>
<dbReference type="KEGG" id="hpk:Hprae_1515"/>
<dbReference type="HOGENOM" id="CLU_057426_3_1_9"/>
<sequence length="250" mass="28084">MKNIINNFLNALVFLTRIPVKIKNHSILKINYLPLVGLLMAFIIIAAEYLLMNFFTVEIRALLLLMLYIYLSGALHLDGLGDFCDGFFAGRDQEKTAAIMHDSNSGIFALVALILVLILKYLLFKELLFADHIEALIIMAVIARFSLAQVIMFANVSKLSVMAEALKANAKKTDLFYCNLITFIILGVYIYFYGLNFVYPILLALVLILALILFLLNWSQKKLGGITGDIYGTIIELGEILFLLALTIYL</sequence>
<dbReference type="GO" id="GO:0008818">
    <property type="term" value="F:cobalamin 5'-phosphate synthase activity"/>
    <property type="evidence" value="ECO:0007669"/>
    <property type="project" value="UniProtKB-UniRule"/>
</dbReference>
<dbReference type="EMBL" id="CP002175">
    <property type="protein sequence ID" value="ADO77642.1"/>
    <property type="molecule type" value="Genomic_DNA"/>
</dbReference>
<evidence type="ECO:0000256" key="7">
    <source>
        <dbReference type="ARBA" id="ARBA00022475"/>
    </source>
</evidence>
<feature type="transmembrane region" description="Helical" evidence="19">
    <location>
        <begin position="135"/>
        <end position="154"/>
    </location>
</feature>
<evidence type="ECO:0000256" key="13">
    <source>
        <dbReference type="ARBA" id="ARBA00023136"/>
    </source>
</evidence>
<feature type="transmembrane region" description="Helical" evidence="19">
    <location>
        <begin position="198"/>
        <end position="218"/>
    </location>
</feature>
<feature type="transmembrane region" description="Helical" evidence="19">
    <location>
        <begin position="32"/>
        <end position="55"/>
    </location>
</feature>
<comment type="similarity">
    <text evidence="4 19">Belongs to the CobS family.</text>
</comment>
<organism evidence="20 21">
    <name type="scientific">Halanaerobium praevalens (strain ATCC 33744 / DSM 2228 / GSL)</name>
    <dbReference type="NCBI Taxonomy" id="572479"/>
    <lineage>
        <taxon>Bacteria</taxon>
        <taxon>Bacillati</taxon>
        <taxon>Bacillota</taxon>
        <taxon>Clostridia</taxon>
        <taxon>Halanaerobiales</taxon>
        <taxon>Halanaerobiaceae</taxon>
        <taxon>Halanaerobium</taxon>
    </lineage>
</organism>
<dbReference type="GO" id="GO:0051073">
    <property type="term" value="F:adenosylcobinamide-GDP ribazoletransferase activity"/>
    <property type="evidence" value="ECO:0007669"/>
    <property type="project" value="UniProtKB-UniRule"/>
</dbReference>
<dbReference type="PANTHER" id="PTHR34148">
    <property type="entry name" value="ADENOSYLCOBINAMIDE-GDP RIBAZOLETRANSFERASE"/>
    <property type="match status" value="1"/>
</dbReference>